<dbReference type="InterPro" id="IPR006330">
    <property type="entry name" value="Ado/ade_deaminase"/>
</dbReference>
<dbReference type="PANTHER" id="PTHR11409:SF43">
    <property type="entry name" value="ADENOSINE DEAMINASE"/>
    <property type="match status" value="1"/>
</dbReference>
<dbReference type="Pfam" id="PF00962">
    <property type="entry name" value="A_deaminase"/>
    <property type="match status" value="1"/>
</dbReference>
<evidence type="ECO:0000256" key="6">
    <source>
        <dbReference type="ARBA" id="ARBA00022833"/>
    </source>
</evidence>
<evidence type="ECO:0000256" key="5">
    <source>
        <dbReference type="ARBA" id="ARBA00022801"/>
    </source>
</evidence>
<accession>A0ABV5KGR7</accession>
<evidence type="ECO:0000313" key="9">
    <source>
        <dbReference type="Proteomes" id="UP001589747"/>
    </source>
</evidence>
<dbReference type="PANTHER" id="PTHR11409">
    <property type="entry name" value="ADENOSINE DEAMINASE"/>
    <property type="match status" value="1"/>
</dbReference>
<dbReference type="RefSeq" id="WP_377488306.1">
    <property type="nucleotide sequence ID" value="NZ_JBHMDO010000002.1"/>
</dbReference>
<dbReference type="PROSITE" id="PS00485">
    <property type="entry name" value="A_DEAMINASE"/>
    <property type="match status" value="1"/>
</dbReference>
<keyword evidence="5" id="KW-0378">Hydrolase</keyword>
<feature type="domain" description="Adenosine deaminase" evidence="7">
    <location>
        <begin position="775"/>
        <end position="880"/>
    </location>
</feature>
<dbReference type="InterPro" id="IPR032466">
    <property type="entry name" value="Metal_Hydrolase"/>
</dbReference>
<keyword evidence="6" id="KW-0862">Zinc</keyword>
<protein>
    <recommendedName>
        <fullName evidence="3">adenosine deaminase</fullName>
        <ecNumber evidence="3">3.5.4.4</ecNumber>
    </recommendedName>
</protein>
<evidence type="ECO:0000259" key="7">
    <source>
        <dbReference type="Pfam" id="PF00962"/>
    </source>
</evidence>
<dbReference type="Proteomes" id="UP001589747">
    <property type="component" value="Unassembled WGS sequence"/>
</dbReference>
<sequence>MFREPMDLRVLLLVFPFNDMALYGKDAFRELLQAAHDPERYAAAFDSFKRHVLFPALNKVHQIHQLDEIELLIGSYFPREAMKRYDDVSGLYLAYLSQLSRMFITHRDGKITFKYWENGYDAKLLGPYKGINKAALWHSLNRVFTTDLLAYMHLLDNGMEDERYLRGFHSIIHMEDAQLDQVLAEGVAETHMHLNAARSFAMNWQALMNPSSANLAELSNPILAQRVEGKFVLSMASARLLLGYYLVHGAGERRMSDIDAFYQSGNKEQDRCRRFLHQLADGQSTHEAQKGYTFFKDLLNRFGLGPRVEDGEELAAQVRRDPLSRLLPESHSIEDLLLFRCLGYMKQYPEDRLFSAVFWQYIRVKNAVFRLQVQGNYIRGLDYFQPFYKRATKLRLAGSAYHEIKYVLQAQLDNRYLRKLEVRVAPPLDAGSSEELTKGLTSGLLDFFAAYRDIAEELHARGEPVADIGIVYHFLKRKDEQGSDKCWLAYSEFGEDASLYFKRLQNRYFMQMEAIRDLREKIPALSYYIVGIDAASVEKNTEPWVFAPLFAVARDSADHRMLYLQGERERRTQHLGYTYHVGEDFRHFLTGLRHVDEVVERFRFRSGDRIGHGAVLGIKPSQWRVRNQVVILPRIEHLENLLWIWGLYKSGSNARISLDYSHLEQEILDLAKDIYVVMDGITVYQLWLAYESKFKRIMERASFGRHQRTAAEAGRENRLFCKFVHPLDGEVWNEDKLMHAQHCKCYLDRMLEPIQVAVKQEQVALLEELQQIVVRKISNRGIVVETNPSSNTAITEVEHIFEHYIQQLNQRFVFRDGDCETGVMVSINTDDPIVFNTNINNEFAFVFYALIEKGYARQDVLQWMDAVRANGLRSSFIQRRELSHEQRMEEIGDMMEALRQNLEEY</sequence>
<evidence type="ECO:0000256" key="2">
    <source>
        <dbReference type="ARBA" id="ARBA00006676"/>
    </source>
</evidence>
<dbReference type="InterPro" id="IPR001365">
    <property type="entry name" value="A_deaminase_dom"/>
</dbReference>
<reference evidence="8 9" key="1">
    <citation type="submission" date="2024-09" db="EMBL/GenBank/DDBJ databases">
        <authorList>
            <person name="Sun Q."/>
            <person name="Mori K."/>
        </authorList>
    </citation>
    <scope>NUCLEOTIDE SEQUENCE [LARGE SCALE GENOMIC DNA]</scope>
    <source>
        <strain evidence="8 9">TISTR 2452</strain>
    </source>
</reference>
<comment type="similarity">
    <text evidence="2">Belongs to the metallo-dependent hydrolases superfamily. Adenosine and AMP deaminases family.</text>
</comment>
<keyword evidence="4" id="KW-0479">Metal-binding</keyword>
<dbReference type="InterPro" id="IPR006650">
    <property type="entry name" value="A/AMP_deam_AS"/>
</dbReference>
<organism evidence="8 9">
    <name type="scientific">Paenibacillus aurantiacus</name>
    <dbReference type="NCBI Taxonomy" id="1936118"/>
    <lineage>
        <taxon>Bacteria</taxon>
        <taxon>Bacillati</taxon>
        <taxon>Bacillota</taxon>
        <taxon>Bacilli</taxon>
        <taxon>Bacillales</taxon>
        <taxon>Paenibacillaceae</taxon>
        <taxon>Paenibacillus</taxon>
    </lineage>
</organism>
<evidence type="ECO:0000313" key="8">
    <source>
        <dbReference type="EMBL" id="MFB9324426.1"/>
    </source>
</evidence>
<dbReference type="Gene3D" id="3.20.20.140">
    <property type="entry name" value="Metal-dependent hydrolases"/>
    <property type="match status" value="2"/>
</dbReference>
<comment type="caution">
    <text evidence="8">The sequence shown here is derived from an EMBL/GenBank/DDBJ whole genome shotgun (WGS) entry which is preliminary data.</text>
</comment>
<evidence type="ECO:0000256" key="1">
    <source>
        <dbReference type="ARBA" id="ARBA00001947"/>
    </source>
</evidence>
<dbReference type="EC" id="3.5.4.4" evidence="3"/>
<evidence type="ECO:0000256" key="3">
    <source>
        <dbReference type="ARBA" id="ARBA00012784"/>
    </source>
</evidence>
<proteinExistence type="inferred from homology"/>
<name>A0ABV5KGR7_9BACL</name>
<comment type="cofactor">
    <cofactor evidence="1">
        <name>Zn(2+)</name>
        <dbReference type="ChEBI" id="CHEBI:29105"/>
    </cofactor>
</comment>
<dbReference type="SUPFAM" id="SSF51556">
    <property type="entry name" value="Metallo-dependent hydrolases"/>
    <property type="match status" value="1"/>
</dbReference>
<dbReference type="EMBL" id="JBHMDO010000002">
    <property type="protein sequence ID" value="MFB9324426.1"/>
    <property type="molecule type" value="Genomic_DNA"/>
</dbReference>
<keyword evidence="9" id="KW-1185">Reference proteome</keyword>
<evidence type="ECO:0000256" key="4">
    <source>
        <dbReference type="ARBA" id="ARBA00022723"/>
    </source>
</evidence>
<gene>
    <name evidence="8" type="ORF">ACFFSY_00530</name>
</gene>